<evidence type="ECO:0000313" key="5">
    <source>
        <dbReference type="EMBL" id="JAV77992.1"/>
    </source>
</evidence>
<dbReference type="PANTHER" id="PTHR15367">
    <property type="entry name" value="DNA-DIRECTED RNA POLYMERASE III"/>
    <property type="match status" value="1"/>
</dbReference>
<comment type="similarity">
    <text evidence="2">Belongs to the eukaryotic RPC7 RNA polymerase subunit family.</text>
</comment>
<dbReference type="AlphaFoldDB" id="A0A1Y1LWT8"/>
<dbReference type="EMBL" id="GEZM01044992">
    <property type="protein sequence ID" value="JAV77992.1"/>
    <property type="molecule type" value="Transcribed_RNA"/>
</dbReference>
<name>A0A1Y1LWT8_PHOPY</name>
<feature type="compositionally biased region" description="Basic and acidic residues" evidence="4">
    <location>
        <begin position="152"/>
        <end position="165"/>
    </location>
</feature>
<accession>A0A1Y1LWT8</accession>
<keyword evidence="3" id="KW-0539">Nucleus</keyword>
<dbReference type="PANTHER" id="PTHR15367:SF2">
    <property type="entry name" value="DNA-DIRECTED RNA POLYMERASE III SUBUNIT"/>
    <property type="match status" value="1"/>
</dbReference>
<evidence type="ECO:0000256" key="3">
    <source>
        <dbReference type="ARBA" id="ARBA00023242"/>
    </source>
</evidence>
<evidence type="ECO:0000256" key="4">
    <source>
        <dbReference type="SAM" id="MobiDB-lite"/>
    </source>
</evidence>
<evidence type="ECO:0000256" key="2">
    <source>
        <dbReference type="ARBA" id="ARBA00008352"/>
    </source>
</evidence>
<proteinExistence type="inferred from homology"/>
<evidence type="ECO:0008006" key="6">
    <source>
        <dbReference type="Google" id="ProtNLM"/>
    </source>
</evidence>
<protein>
    <recommendedName>
        <fullName evidence="6">DNA-directed RNA polymerase III subunit</fullName>
    </recommendedName>
</protein>
<dbReference type="GO" id="GO:0006383">
    <property type="term" value="P:transcription by RNA polymerase III"/>
    <property type="evidence" value="ECO:0007669"/>
    <property type="project" value="InterPro"/>
</dbReference>
<evidence type="ECO:0000256" key="1">
    <source>
        <dbReference type="ARBA" id="ARBA00004123"/>
    </source>
</evidence>
<comment type="subcellular location">
    <subcellularLocation>
        <location evidence="1">Nucleus</location>
    </subcellularLocation>
</comment>
<feature type="region of interest" description="Disordered" evidence="4">
    <location>
        <begin position="152"/>
        <end position="214"/>
    </location>
</feature>
<sequence>MAGRGRGRGGRGGNTGSFNREQLNAIGITSNENLPGPIREPPPLFPPLNRKPVPLQESLELDYLLILRQNILDQMQSSGAYLRIPQSKDRLDKRQQEIDKLIAQLPSVKEKFDWNMLPTELRPKLIAKRMKLKESKTVDVNSRLNQLEKLEEKTEKAMDVSVKEEAEPDEEEEEVQENYEDEDMDDGTDYANNYFDNGEAYEDEDDNLDDGPIY</sequence>
<dbReference type="GO" id="GO:0005666">
    <property type="term" value="C:RNA polymerase III complex"/>
    <property type="evidence" value="ECO:0007669"/>
    <property type="project" value="TreeGrafter"/>
</dbReference>
<dbReference type="Pfam" id="PF11705">
    <property type="entry name" value="RNA_pol_3_Rpc31"/>
    <property type="match status" value="1"/>
</dbReference>
<reference evidence="5" key="1">
    <citation type="journal article" date="2016" name="Sci. Rep.">
        <title>Molecular characterization of firefly nuptial gifts: a multi-omics approach sheds light on postcopulatory sexual selection.</title>
        <authorList>
            <person name="Al-Wathiqui N."/>
            <person name="Fallon T.R."/>
            <person name="South A."/>
            <person name="Weng J.K."/>
            <person name="Lewis S.M."/>
        </authorList>
    </citation>
    <scope>NUCLEOTIDE SEQUENCE</scope>
</reference>
<dbReference type="InterPro" id="IPR024661">
    <property type="entry name" value="RNA_pol_III_Rpc31"/>
</dbReference>
<organism evidence="5">
    <name type="scientific">Photinus pyralis</name>
    <name type="common">Common eastern firefly</name>
    <name type="synonym">Lampyris pyralis</name>
    <dbReference type="NCBI Taxonomy" id="7054"/>
    <lineage>
        <taxon>Eukaryota</taxon>
        <taxon>Metazoa</taxon>
        <taxon>Ecdysozoa</taxon>
        <taxon>Arthropoda</taxon>
        <taxon>Hexapoda</taxon>
        <taxon>Insecta</taxon>
        <taxon>Pterygota</taxon>
        <taxon>Neoptera</taxon>
        <taxon>Endopterygota</taxon>
        <taxon>Coleoptera</taxon>
        <taxon>Polyphaga</taxon>
        <taxon>Elateriformia</taxon>
        <taxon>Elateroidea</taxon>
        <taxon>Lampyridae</taxon>
        <taxon>Lampyrinae</taxon>
        <taxon>Photinus</taxon>
    </lineage>
</organism>
<feature type="compositionally biased region" description="Acidic residues" evidence="4">
    <location>
        <begin position="199"/>
        <end position="214"/>
    </location>
</feature>
<feature type="compositionally biased region" description="Acidic residues" evidence="4">
    <location>
        <begin position="166"/>
        <end position="188"/>
    </location>
</feature>